<dbReference type="CDD" id="cd09019">
    <property type="entry name" value="galactose_mutarotase_like"/>
    <property type="match status" value="1"/>
</dbReference>
<keyword evidence="3 5" id="KW-0413">Isomerase</keyword>
<gene>
    <name evidence="10" type="ORF">C2869_03535</name>
</gene>
<dbReference type="UniPathway" id="UPA00242"/>
<feature type="binding site" evidence="8">
    <location>
        <begin position="221"/>
        <end position="223"/>
    </location>
    <ligand>
        <name>beta-D-galactose</name>
        <dbReference type="ChEBI" id="CHEBI:27667"/>
    </ligand>
</feature>
<dbReference type="InterPro" id="IPR011013">
    <property type="entry name" value="Gal_mutarotase_sf_dom"/>
</dbReference>
<dbReference type="PIRSF" id="PIRSF005096">
    <property type="entry name" value="GALM"/>
    <property type="match status" value="1"/>
</dbReference>
<dbReference type="GO" id="GO:0030246">
    <property type="term" value="F:carbohydrate binding"/>
    <property type="evidence" value="ECO:0007669"/>
    <property type="project" value="InterPro"/>
</dbReference>
<feature type="active site" description="Proton donor" evidence="6">
    <location>
        <position position="221"/>
    </location>
</feature>
<dbReference type="GO" id="GO:0006006">
    <property type="term" value="P:glucose metabolic process"/>
    <property type="evidence" value="ECO:0007669"/>
    <property type="project" value="TreeGrafter"/>
</dbReference>
<dbReference type="GO" id="GO:0004034">
    <property type="term" value="F:aldose 1-epimerase activity"/>
    <property type="evidence" value="ECO:0007669"/>
    <property type="project" value="UniProtKB-EC"/>
</dbReference>
<dbReference type="InterPro" id="IPR047215">
    <property type="entry name" value="Galactose_mutarotase-like"/>
</dbReference>
<evidence type="ECO:0000256" key="8">
    <source>
        <dbReference type="PIRSR" id="PIRSR005096-3"/>
    </source>
</evidence>
<dbReference type="EMBL" id="CP026604">
    <property type="protein sequence ID" value="AWB65563.1"/>
    <property type="molecule type" value="Genomic_DNA"/>
</dbReference>
<dbReference type="InterPro" id="IPR015443">
    <property type="entry name" value="Aldose_1-epimerase"/>
</dbReference>
<dbReference type="Gene3D" id="2.70.98.10">
    <property type="match status" value="1"/>
</dbReference>
<evidence type="ECO:0000256" key="3">
    <source>
        <dbReference type="ARBA" id="ARBA00023235"/>
    </source>
</evidence>
<dbReference type="AlphaFoldDB" id="A0A2S0VMW2"/>
<comment type="similarity">
    <text evidence="2 5">Belongs to the aldose epimerase family.</text>
</comment>
<dbReference type="NCBIfam" id="NF008277">
    <property type="entry name" value="PRK11055.1"/>
    <property type="match status" value="1"/>
</dbReference>
<keyword evidence="9" id="KW-0732">Signal</keyword>
<evidence type="ECO:0000256" key="6">
    <source>
        <dbReference type="PIRSR" id="PIRSR005096-1"/>
    </source>
</evidence>
<evidence type="ECO:0000313" key="11">
    <source>
        <dbReference type="Proteomes" id="UP000244441"/>
    </source>
</evidence>
<dbReference type="InterPro" id="IPR008183">
    <property type="entry name" value="Aldose_1/G6P_1-epimerase"/>
</dbReference>
<dbReference type="KEGG" id="cate:C2869_03535"/>
<comment type="pathway">
    <text evidence="1 5">Carbohydrate metabolism; hexose metabolism.</text>
</comment>
<name>A0A2S0VMW2_9ALTE</name>
<dbReference type="InterPro" id="IPR014718">
    <property type="entry name" value="GH-type_carb-bd"/>
</dbReference>
<evidence type="ECO:0000256" key="1">
    <source>
        <dbReference type="ARBA" id="ARBA00005028"/>
    </source>
</evidence>
<feature type="binding site" evidence="7">
    <location>
        <position position="300"/>
    </location>
    <ligand>
        <name>beta-D-galactose</name>
        <dbReference type="ChEBI" id="CHEBI:27667"/>
    </ligand>
</feature>
<keyword evidence="4 5" id="KW-0119">Carbohydrate metabolism</keyword>
<dbReference type="GO" id="GO:0033499">
    <property type="term" value="P:galactose catabolic process via UDP-galactose, Leloir pathway"/>
    <property type="evidence" value="ECO:0007669"/>
    <property type="project" value="TreeGrafter"/>
</dbReference>
<feature type="signal peptide" evidence="9">
    <location>
        <begin position="1"/>
        <end position="28"/>
    </location>
</feature>
<evidence type="ECO:0000313" key="10">
    <source>
        <dbReference type="EMBL" id="AWB65563.1"/>
    </source>
</evidence>
<protein>
    <recommendedName>
        <fullName evidence="5">Aldose 1-epimerase</fullName>
        <ecNumber evidence="5">5.1.3.3</ecNumber>
    </recommendedName>
</protein>
<dbReference type="PANTHER" id="PTHR10091:SF0">
    <property type="entry name" value="GALACTOSE MUTAROTASE"/>
    <property type="match status" value="1"/>
</dbReference>
<dbReference type="EC" id="5.1.3.3" evidence="5"/>
<evidence type="ECO:0000256" key="5">
    <source>
        <dbReference type="PIRNR" id="PIRNR005096"/>
    </source>
</evidence>
<dbReference type="PROSITE" id="PS51257">
    <property type="entry name" value="PROKAR_LIPOPROTEIN"/>
    <property type="match status" value="1"/>
</dbReference>
<feature type="binding site" evidence="8">
    <location>
        <begin position="120"/>
        <end position="121"/>
    </location>
    <ligand>
        <name>beta-D-galactose</name>
        <dbReference type="ChEBI" id="CHEBI:27667"/>
    </ligand>
</feature>
<evidence type="ECO:0000256" key="7">
    <source>
        <dbReference type="PIRSR" id="PIRSR005096-2"/>
    </source>
</evidence>
<comment type="catalytic activity">
    <reaction evidence="5">
        <text>alpha-D-glucose = beta-D-glucose</text>
        <dbReference type="Rhea" id="RHEA:10264"/>
        <dbReference type="ChEBI" id="CHEBI:15903"/>
        <dbReference type="ChEBI" id="CHEBI:17925"/>
        <dbReference type="EC" id="5.1.3.3"/>
    </reaction>
</comment>
<dbReference type="GO" id="GO:0005737">
    <property type="term" value="C:cytoplasm"/>
    <property type="evidence" value="ECO:0007669"/>
    <property type="project" value="TreeGrafter"/>
</dbReference>
<feature type="active site" description="Proton acceptor" evidence="6">
    <location>
        <position position="365"/>
    </location>
</feature>
<evidence type="ECO:0000256" key="4">
    <source>
        <dbReference type="ARBA" id="ARBA00023277"/>
    </source>
</evidence>
<dbReference type="PANTHER" id="PTHR10091">
    <property type="entry name" value="ALDOSE-1-EPIMERASE"/>
    <property type="match status" value="1"/>
</dbReference>
<evidence type="ECO:0000256" key="9">
    <source>
        <dbReference type="SAM" id="SignalP"/>
    </source>
</evidence>
<sequence length="400" mass="44674">MFTTTWKKTVWIIALGLALSGCQLFNHARVPHEKAHEKVPPITVSQQKWGEVDGQAVYLYTLKNAQGMTVKVSNWGGYVQSILVPDRHGKFEDVILGYDTWQEYYNDCCYSGPIVGRFGNRIAKGQFEIDGVTYQLTTNNGGPNNNINQLHGGLKGLHKRLWQGQIVDNKVEINYLSIDGEEGYPGNLAIKVTFSLDQNNGFKISYQATTDKKTPVNLTSHTYFNLSGNMQRDVEGQKLQIIAEQITPVDHLLIPTGALVPVAGTPFDFRQPMKIGEKIRTHDQQLKMGGGVDSVFGGYDHNWLFSDYDGSMKVQASLYDPVSGRHMSIETQEPALQFYAGNFMDGSVIGKGGKPVEHRYGIALEPQHYPDSPNQPHFPNTILAPGEVYQTATIYRFSLR</sequence>
<keyword evidence="11" id="KW-1185">Reference proteome</keyword>
<dbReference type="SUPFAM" id="SSF74650">
    <property type="entry name" value="Galactose mutarotase-like"/>
    <property type="match status" value="1"/>
</dbReference>
<accession>A0A2S0VMW2</accession>
<dbReference type="OrthoDB" id="9779408at2"/>
<reference evidence="10 11" key="1">
    <citation type="submission" date="2018-01" db="EMBL/GenBank/DDBJ databases">
        <title>Genome sequence of a Cantenovulum-like bacteria.</title>
        <authorList>
            <person name="Tan W.R."/>
            <person name="Lau N.-S."/>
            <person name="Go F."/>
            <person name="Amirul A.-A.A."/>
        </authorList>
    </citation>
    <scope>NUCLEOTIDE SEQUENCE [LARGE SCALE GENOMIC DNA]</scope>
    <source>
        <strain evidence="10 11">CCB-QB4</strain>
    </source>
</reference>
<dbReference type="Pfam" id="PF01263">
    <property type="entry name" value="Aldose_epim"/>
    <property type="match status" value="1"/>
</dbReference>
<proteinExistence type="inferred from homology"/>
<dbReference type="Proteomes" id="UP000244441">
    <property type="component" value="Chromosome"/>
</dbReference>
<dbReference type="RefSeq" id="WP_108601639.1">
    <property type="nucleotide sequence ID" value="NZ_CP026604.1"/>
</dbReference>
<feature type="chain" id="PRO_5015646227" description="Aldose 1-epimerase" evidence="9">
    <location>
        <begin position="29"/>
        <end position="400"/>
    </location>
</feature>
<evidence type="ECO:0000256" key="2">
    <source>
        <dbReference type="ARBA" id="ARBA00006206"/>
    </source>
</evidence>
<organism evidence="10 11">
    <name type="scientific">Saccharobesus litoralis</name>
    <dbReference type="NCBI Taxonomy" id="2172099"/>
    <lineage>
        <taxon>Bacteria</taxon>
        <taxon>Pseudomonadati</taxon>
        <taxon>Pseudomonadota</taxon>
        <taxon>Gammaproteobacteria</taxon>
        <taxon>Alteromonadales</taxon>
        <taxon>Alteromonadaceae</taxon>
        <taxon>Saccharobesus</taxon>
    </lineage>
</organism>